<evidence type="ECO:0000313" key="9">
    <source>
        <dbReference type="Ensembl" id="ENSPSTP00000004879.1"/>
    </source>
</evidence>
<feature type="transmembrane region" description="Helical" evidence="7">
    <location>
        <begin position="359"/>
        <end position="379"/>
    </location>
</feature>
<dbReference type="Proteomes" id="UP000694428">
    <property type="component" value="Unplaced"/>
</dbReference>
<feature type="region of interest" description="Disordered" evidence="6">
    <location>
        <begin position="1"/>
        <end position="27"/>
    </location>
</feature>
<evidence type="ECO:0000256" key="5">
    <source>
        <dbReference type="ARBA" id="ARBA00023136"/>
    </source>
</evidence>
<feature type="transmembrane region" description="Helical" evidence="7">
    <location>
        <begin position="198"/>
        <end position="218"/>
    </location>
</feature>
<evidence type="ECO:0000256" key="3">
    <source>
        <dbReference type="ARBA" id="ARBA00022692"/>
    </source>
</evidence>
<feature type="transmembrane region" description="Helical" evidence="7">
    <location>
        <begin position="103"/>
        <end position="122"/>
    </location>
</feature>
<feature type="transmembrane region" description="Helical" evidence="7">
    <location>
        <begin position="76"/>
        <end position="96"/>
    </location>
</feature>
<keyword evidence="3 7" id="KW-0812">Transmembrane</keyword>
<dbReference type="GO" id="GO:0016020">
    <property type="term" value="C:membrane"/>
    <property type="evidence" value="ECO:0007669"/>
    <property type="project" value="UniProtKB-SubCell"/>
</dbReference>
<evidence type="ECO:0000256" key="4">
    <source>
        <dbReference type="ARBA" id="ARBA00022989"/>
    </source>
</evidence>
<keyword evidence="5 7" id="KW-0472">Membrane</keyword>
<dbReference type="InterPro" id="IPR020846">
    <property type="entry name" value="MFS_dom"/>
</dbReference>
<keyword evidence="4 7" id="KW-1133">Transmembrane helix</keyword>
<dbReference type="SUPFAM" id="SSF103473">
    <property type="entry name" value="MFS general substrate transporter"/>
    <property type="match status" value="1"/>
</dbReference>
<proteinExistence type="predicted"/>
<dbReference type="AlphaFoldDB" id="A0A8C9ERU1"/>
<feature type="transmembrane region" description="Helical" evidence="7">
    <location>
        <begin position="230"/>
        <end position="256"/>
    </location>
</feature>
<dbReference type="Ensembl" id="ENSPSTT00000005132.1">
    <property type="protein sequence ID" value="ENSPSTP00000004879.1"/>
    <property type="gene ID" value="ENSPSTG00000003429.1"/>
</dbReference>
<feature type="transmembrane region" description="Helical" evidence="7">
    <location>
        <begin position="36"/>
        <end position="56"/>
    </location>
</feature>
<feature type="transmembrane region" description="Helical" evidence="7">
    <location>
        <begin position="300"/>
        <end position="318"/>
    </location>
</feature>
<feature type="transmembrane region" description="Helical" evidence="7">
    <location>
        <begin position="128"/>
        <end position="158"/>
    </location>
</feature>
<reference evidence="9" key="1">
    <citation type="submission" date="2025-08" db="UniProtKB">
        <authorList>
            <consortium name="Ensembl"/>
        </authorList>
    </citation>
    <scope>IDENTIFICATION</scope>
</reference>
<feature type="transmembrane region" description="Helical" evidence="7">
    <location>
        <begin position="324"/>
        <end position="347"/>
    </location>
</feature>
<dbReference type="InterPro" id="IPR050930">
    <property type="entry name" value="MFS_Vesicular_Transporter"/>
</dbReference>
<organism evidence="9 10">
    <name type="scientific">Pavo cristatus</name>
    <name type="common">Indian peafowl</name>
    <name type="synonym">Blue peafowl</name>
    <dbReference type="NCBI Taxonomy" id="9049"/>
    <lineage>
        <taxon>Eukaryota</taxon>
        <taxon>Metazoa</taxon>
        <taxon>Chordata</taxon>
        <taxon>Craniata</taxon>
        <taxon>Vertebrata</taxon>
        <taxon>Euteleostomi</taxon>
        <taxon>Archelosauria</taxon>
        <taxon>Archosauria</taxon>
        <taxon>Dinosauria</taxon>
        <taxon>Saurischia</taxon>
        <taxon>Theropoda</taxon>
        <taxon>Coelurosauria</taxon>
        <taxon>Aves</taxon>
        <taxon>Neognathae</taxon>
        <taxon>Galloanserae</taxon>
        <taxon>Galliformes</taxon>
        <taxon>Phasianidae</taxon>
        <taxon>Phasianinae</taxon>
        <taxon>Pavo</taxon>
    </lineage>
</organism>
<evidence type="ECO:0000256" key="7">
    <source>
        <dbReference type="SAM" id="Phobius"/>
    </source>
</evidence>
<evidence type="ECO:0000259" key="8">
    <source>
        <dbReference type="PROSITE" id="PS50850"/>
    </source>
</evidence>
<protein>
    <submittedName>
        <fullName evidence="9">Solute carrier family 18 member B1</fullName>
    </submittedName>
</protein>
<feature type="domain" description="Major facilitator superfamily (MFS) profile" evidence="8">
    <location>
        <begin position="38"/>
        <end position="420"/>
    </location>
</feature>
<evidence type="ECO:0000256" key="6">
    <source>
        <dbReference type="SAM" id="MobiDB-lite"/>
    </source>
</evidence>
<name>A0A8C9ERU1_PAVCR</name>
<dbReference type="GO" id="GO:0022857">
    <property type="term" value="F:transmembrane transporter activity"/>
    <property type="evidence" value="ECO:0007669"/>
    <property type="project" value="InterPro"/>
</dbReference>
<keyword evidence="2" id="KW-0813">Transport</keyword>
<dbReference type="Gene3D" id="1.20.1250.20">
    <property type="entry name" value="MFS general substrate transporter like domains"/>
    <property type="match status" value="2"/>
</dbReference>
<sequence>CPPLRPQHTPRAPRPAVPAVRTTPGEESRRLTRQQLFTMLAAASINFSSMICYSILGPFFPGEAEKKGASNTVVGLIFGCFALFNFLTSLILGNYLTKIGAKFMFVSGMFVSGCVTILFGMLDKVPSGAMFIGLCFLVRAMDAISFAAAMTASFAILAKAFPNNIATVLGSLEIFTGLGLVLGPPLGGFLYQSFGYEIPFVTVGCVVLVLVPVNMCLLPKYDSIPSKESFWKLFLLPKVLVLCFTIFSLSACLGFLDPTMSLFILKKFKLPAGYVGLVFLGLALSYSLSSPLLGLLSDKMPVSTVLIACLLFFKRLFFSQLWMFVLVLVFLGFSLGMSAIPVFPEILQCAYENGFEEGLSLLGLVSGLFNAVWSLGAFIGPTLGGFLNEKLGFEWASAIQGGWAVLSGLATGIFYIAEARRKRYVDLQNPPSDNEERTHLLGSET</sequence>
<dbReference type="PANTHER" id="PTHR23506">
    <property type="entry name" value="GH10249P"/>
    <property type="match status" value="1"/>
</dbReference>
<keyword evidence="10" id="KW-1185">Reference proteome</keyword>
<dbReference type="InterPro" id="IPR011701">
    <property type="entry name" value="MFS"/>
</dbReference>
<feature type="transmembrane region" description="Helical" evidence="7">
    <location>
        <begin position="268"/>
        <end position="288"/>
    </location>
</feature>
<dbReference type="InterPro" id="IPR036259">
    <property type="entry name" value="MFS_trans_sf"/>
</dbReference>
<dbReference type="PROSITE" id="PS50850">
    <property type="entry name" value="MFS"/>
    <property type="match status" value="1"/>
</dbReference>
<feature type="transmembrane region" description="Helical" evidence="7">
    <location>
        <begin position="399"/>
        <end position="417"/>
    </location>
</feature>
<comment type="subcellular location">
    <subcellularLocation>
        <location evidence="1">Membrane</location>
        <topology evidence="1">Multi-pass membrane protein</topology>
    </subcellularLocation>
</comment>
<dbReference type="PANTHER" id="PTHR23506:SF26">
    <property type="entry name" value="MFS-TYPE TRANSPORTER SLC18B1"/>
    <property type="match status" value="1"/>
</dbReference>
<reference evidence="9" key="2">
    <citation type="submission" date="2025-09" db="UniProtKB">
        <authorList>
            <consortium name="Ensembl"/>
        </authorList>
    </citation>
    <scope>IDENTIFICATION</scope>
</reference>
<evidence type="ECO:0000256" key="2">
    <source>
        <dbReference type="ARBA" id="ARBA00022448"/>
    </source>
</evidence>
<accession>A0A8C9ERU1</accession>
<feature type="transmembrane region" description="Helical" evidence="7">
    <location>
        <begin position="165"/>
        <end position="186"/>
    </location>
</feature>
<evidence type="ECO:0000313" key="10">
    <source>
        <dbReference type="Proteomes" id="UP000694428"/>
    </source>
</evidence>
<evidence type="ECO:0000256" key="1">
    <source>
        <dbReference type="ARBA" id="ARBA00004141"/>
    </source>
</evidence>
<dbReference type="Pfam" id="PF07690">
    <property type="entry name" value="MFS_1"/>
    <property type="match status" value="1"/>
</dbReference>